<feature type="domain" description="Integrase catalytic" evidence="1">
    <location>
        <begin position="1"/>
        <end position="78"/>
    </location>
</feature>
<evidence type="ECO:0000313" key="2">
    <source>
        <dbReference type="EMBL" id="GAA52005.1"/>
    </source>
</evidence>
<dbReference type="EMBL" id="DF143229">
    <property type="protein sequence ID" value="GAA52005.1"/>
    <property type="molecule type" value="Genomic_DNA"/>
</dbReference>
<dbReference type="InterPro" id="IPR036397">
    <property type="entry name" value="RNaseH_sf"/>
</dbReference>
<keyword evidence="3" id="KW-1185">Reference proteome</keyword>
<dbReference type="InterPro" id="IPR050951">
    <property type="entry name" value="Retrovirus_Pol_polyprotein"/>
</dbReference>
<dbReference type="PANTHER" id="PTHR37984:SF5">
    <property type="entry name" value="PROTEIN NYNRIN-LIKE"/>
    <property type="match status" value="1"/>
</dbReference>
<proteinExistence type="predicted"/>
<protein>
    <recommendedName>
        <fullName evidence="1">Integrase catalytic domain-containing protein</fullName>
    </recommendedName>
</protein>
<dbReference type="PROSITE" id="PS50994">
    <property type="entry name" value="INTEGRASE"/>
    <property type="match status" value="1"/>
</dbReference>
<dbReference type="Gene3D" id="3.30.420.10">
    <property type="entry name" value="Ribonuclease H-like superfamily/Ribonuclease H"/>
    <property type="match status" value="1"/>
</dbReference>
<dbReference type="InterPro" id="IPR012337">
    <property type="entry name" value="RNaseH-like_sf"/>
</dbReference>
<dbReference type="PANTHER" id="PTHR37984">
    <property type="entry name" value="PROTEIN CBG26694"/>
    <property type="match status" value="1"/>
</dbReference>
<evidence type="ECO:0000313" key="3">
    <source>
        <dbReference type="Proteomes" id="UP000008909"/>
    </source>
</evidence>
<reference key="2">
    <citation type="submission" date="2011-10" db="EMBL/GenBank/DDBJ databases">
        <title>The genome and transcriptome sequence of Clonorchis sinensis provide insights into the carcinogenic liver fluke.</title>
        <authorList>
            <person name="Wang X."/>
            <person name="Huang Y."/>
            <person name="Chen W."/>
            <person name="Liu H."/>
            <person name="Guo L."/>
            <person name="Chen Y."/>
            <person name="Luo F."/>
            <person name="Zhou W."/>
            <person name="Sun J."/>
            <person name="Mao Q."/>
            <person name="Liang P."/>
            <person name="Zhou C."/>
            <person name="Tian Y."/>
            <person name="Men J."/>
            <person name="Lv X."/>
            <person name="Huang L."/>
            <person name="Zhou J."/>
            <person name="Hu Y."/>
            <person name="Li R."/>
            <person name="Zhang F."/>
            <person name="Lei H."/>
            <person name="Li X."/>
            <person name="Hu X."/>
            <person name="Liang C."/>
            <person name="Xu J."/>
            <person name="Wu Z."/>
            <person name="Yu X."/>
        </authorList>
    </citation>
    <scope>NUCLEOTIDE SEQUENCE</scope>
    <source>
        <strain>Henan</strain>
    </source>
</reference>
<organism evidence="2 3">
    <name type="scientific">Clonorchis sinensis</name>
    <name type="common">Chinese liver fluke</name>
    <dbReference type="NCBI Taxonomy" id="79923"/>
    <lineage>
        <taxon>Eukaryota</taxon>
        <taxon>Metazoa</taxon>
        <taxon>Spiralia</taxon>
        <taxon>Lophotrochozoa</taxon>
        <taxon>Platyhelminthes</taxon>
        <taxon>Trematoda</taxon>
        <taxon>Digenea</taxon>
        <taxon>Opisthorchiida</taxon>
        <taxon>Opisthorchiata</taxon>
        <taxon>Opisthorchiidae</taxon>
        <taxon>Clonorchis</taxon>
    </lineage>
</organism>
<gene>
    <name evidence="2" type="ORF">CLF_107211</name>
</gene>
<dbReference type="InterPro" id="IPR001584">
    <property type="entry name" value="Integrase_cat-core"/>
</dbReference>
<dbReference type="SUPFAM" id="SSF53098">
    <property type="entry name" value="Ribonuclease H-like"/>
    <property type="match status" value="1"/>
</dbReference>
<dbReference type="GO" id="GO:0003676">
    <property type="term" value="F:nucleic acid binding"/>
    <property type="evidence" value="ECO:0007669"/>
    <property type="project" value="InterPro"/>
</dbReference>
<name>G7YGC2_CLOSI</name>
<dbReference type="Proteomes" id="UP000008909">
    <property type="component" value="Unassembled WGS sequence"/>
</dbReference>
<sequence length="363" mass="41952">MTEHLSRWVEAAAVPNQRATTISGVVMHHVANHGVPKMIVTDQGPWFDSEEFRSCLQKLGIRGLRTAPYHPQTNGLTKDGWRKECTGVAEAGQSMTRSVFRYRLPGNVYTVQYGRGSKRVNGTQLRKWHDTPEERPNRPAAGADVTEVRRKIGGMRATFKGGRCVTVDTTDEACEWCFLVTPQRRSFSFHHTLFLISAKPLSARASNLSWTSLPVLQVAVSDKCPNRRKHGLRQLYHSPEKTTTYTESQFTSNIHYPEADQLRKRQSENDRSKFWTKRKLDRKVDQLRVVENITCNEGFVPRFNLVDGKWCCKFHLNDFRQMKIVRSFGRELDQLFHRRRQRGRAQCMVRVELHRIGVRSNPM</sequence>
<dbReference type="AlphaFoldDB" id="G7YGC2"/>
<dbReference type="GO" id="GO:0015074">
    <property type="term" value="P:DNA integration"/>
    <property type="evidence" value="ECO:0007669"/>
    <property type="project" value="InterPro"/>
</dbReference>
<evidence type="ECO:0000259" key="1">
    <source>
        <dbReference type="PROSITE" id="PS50994"/>
    </source>
</evidence>
<reference evidence="2" key="1">
    <citation type="journal article" date="2011" name="Genome Biol.">
        <title>The draft genome of the carcinogenic human liver fluke Clonorchis sinensis.</title>
        <authorList>
            <person name="Wang X."/>
            <person name="Chen W."/>
            <person name="Huang Y."/>
            <person name="Sun J."/>
            <person name="Men J."/>
            <person name="Liu H."/>
            <person name="Luo F."/>
            <person name="Guo L."/>
            <person name="Lv X."/>
            <person name="Deng C."/>
            <person name="Zhou C."/>
            <person name="Fan Y."/>
            <person name="Li X."/>
            <person name="Huang L."/>
            <person name="Hu Y."/>
            <person name="Liang C."/>
            <person name="Hu X."/>
            <person name="Xu J."/>
            <person name="Yu X."/>
        </authorList>
    </citation>
    <scope>NUCLEOTIDE SEQUENCE [LARGE SCALE GENOMIC DNA]</scope>
    <source>
        <strain evidence="2">Henan</strain>
    </source>
</reference>
<accession>G7YGC2</accession>